<evidence type="ECO:0000313" key="1">
    <source>
        <dbReference type="EMBL" id="RWS15821.1"/>
    </source>
</evidence>
<dbReference type="AlphaFoldDB" id="A0A3S3PAR5"/>
<proteinExistence type="predicted"/>
<dbReference type="OrthoDB" id="5962705at2759"/>
<evidence type="ECO:0008006" key="3">
    <source>
        <dbReference type="Google" id="ProtNLM"/>
    </source>
</evidence>
<dbReference type="EMBL" id="NCKU01000358">
    <property type="protein sequence ID" value="RWS15821.1"/>
    <property type="molecule type" value="Genomic_DNA"/>
</dbReference>
<accession>A0A3S3PAR5</accession>
<name>A0A3S3PAR5_9ACAR</name>
<evidence type="ECO:0000313" key="2">
    <source>
        <dbReference type="Proteomes" id="UP000285301"/>
    </source>
</evidence>
<dbReference type="Proteomes" id="UP000285301">
    <property type="component" value="Unassembled WGS sequence"/>
</dbReference>
<sequence>MAIYVKNPTQAETVIFEVLTHISGITYYVSATINPILYSIMS</sequence>
<keyword evidence="2" id="KW-1185">Reference proteome</keyword>
<protein>
    <recommendedName>
        <fullName evidence="3">G-protein coupled receptors family 1 profile domain-containing protein</fullName>
    </recommendedName>
</protein>
<feature type="non-terminal residue" evidence="1">
    <location>
        <position position="42"/>
    </location>
</feature>
<organism evidence="1 2">
    <name type="scientific">Dinothrombium tinctorium</name>
    <dbReference type="NCBI Taxonomy" id="1965070"/>
    <lineage>
        <taxon>Eukaryota</taxon>
        <taxon>Metazoa</taxon>
        <taxon>Ecdysozoa</taxon>
        <taxon>Arthropoda</taxon>
        <taxon>Chelicerata</taxon>
        <taxon>Arachnida</taxon>
        <taxon>Acari</taxon>
        <taxon>Acariformes</taxon>
        <taxon>Trombidiformes</taxon>
        <taxon>Prostigmata</taxon>
        <taxon>Anystina</taxon>
        <taxon>Parasitengona</taxon>
        <taxon>Trombidioidea</taxon>
        <taxon>Trombidiidae</taxon>
        <taxon>Dinothrombium</taxon>
    </lineage>
</organism>
<comment type="caution">
    <text evidence="1">The sequence shown here is derived from an EMBL/GenBank/DDBJ whole genome shotgun (WGS) entry which is preliminary data.</text>
</comment>
<reference evidence="1 2" key="1">
    <citation type="journal article" date="2018" name="Gigascience">
        <title>Genomes of trombidid mites reveal novel predicted allergens and laterally-transferred genes associated with secondary metabolism.</title>
        <authorList>
            <person name="Dong X."/>
            <person name="Chaisiri K."/>
            <person name="Xia D."/>
            <person name="Armstrong S.D."/>
            <person name="Fang Y."/>
            <person name="Donnelly M.J."/>
            <person name="Kadowaki T."/>
            <person name="McGarry J.W."/>
            <person name="Darby A.C."/>
            <person name="Makepeace B.L."/>
        </authorList>
    </citation>
    <scope>NUCLEOTIDE SEQUENCE [LARGE SCALE GENOMIC DNA]</scope>
    <source>
        <strain evidence="1">UoL-WK</strain>
    </source>
</reference>
<gene>
    <name evidence="1" type="ORF">B4U79_09621</name>
</gene>